<protein>
    <submittedName>
        <fullName evidence="2">Uncharacterized protein</fullName>
    </submittedName>
</protein>
<comment type="caution">
    <text evidence="2">The sequence shown here is derived from an EMBL/GenBank/DDBJ whole genome shotgun (WGS) entry which is preliminary data.</text>
</comment>
<dbReference type="EMBL" id="JASSZA010000008">
    <property type="protein sequence ID" value="KAK2104525.1"/>
    <property type="molecule type" value="Genomic_DNA"/>
</dbReference>
<proteinExistence type="predicted"/>
<evidence type="ECO:0000313" key="2">
    <source>
        <dbReference type="EMBL" id="KAK2104525.1"/>
    </source>
</evidence>
<feature type="compositionally biased region" description="Polar residues" evidence="1">
    <location>
        <begin position="68"/>
        <end position="78"/>
    </location>
</feature>
<name>A0ABQ9V5D0_SAGOE</name>
<evidence type="ECO:0000313" key="3">
    <source>
        <dbReference type="Proteomes" id="UP001266305"/>
    </source>
</evidence>
<reference evidence="2 3" key="1">
    <citation type="submission" date="2023-05" db="EMBL/GenBank/DDBJ databases">
        <title>B98-5 Cell Line De Novo Hybrid Assembly: An Optical Mapping Approach.</title>
        <authorList>
            <person name="Kananen K."/>
            <person name="Auerbach J.A."/>
            <person name="Kautto E."/>
            <person name="Blachly J.S."/>
        </authorList>
    </citation>
    <scope>NUCLEOTIDE SEQUENCE [LARGE SCALE GENOMIC DNA]</scope>
    <source>
        <strain evidence="2">B95-8</strain>
        <tissue evidence="2">Cell line</tissue>
    </source>
</reference>
<evidence type="ECO:0000256" key="1">
    <source>
        <dbReference type="SAM" id="MobiDB-lite"/>
    </source>
</evidence>
<feature type="compositionally biased region" description="Basic and acidic residues" evidence="1">
    <location>
        <begin position="40"/>
        <end position="53"/>
    </location>
</feature>
<feature type="non-terminal residue" evidence="2">
    <location>
        <position position="78"/>
    </location>
</feature>
<gene>
    <name evidence="2" type="ORF">P7K49_018381</name>
</gene>
<organism evidence="2 3">
    <name type="scientific">Saguinus oedipus</name>
    <name type="common">Cotton-top tamarin</name>
    <name type="synonym">Oedipomidas oedipus</name>
    <dbReference type="NCBI Taxonomy" id="9490"/>
    <lineage>
        <taxon>Eukaryota</taxon>
        <taxon>Metazoa</taxon>
        <taxon>Chordata</taxon>
        <taxon>Craniata</taxon>
        <taxon>Vertebrata</taxon>
        <taxon>Euteleostomi</taxon>
        <taxon>Mammalia</taxon>
        <taxon>Eutheria</taxon>
        <taxon>Euarchontoglires</taxon>
        <taxon>Primates</taxon>
        <taxon>Haplorrhini</taxon>
        <taxon>Platyrrhini</taxon>
        <taxon>Cebidae</taxon>
        <taxon>Callitrichinae</taxon>
        <taxon>Saguinus</taxon>
    </lineage>
</organism>
<dbReference type="Proteomes" id="UP001266305">
    <property type="component" value="Unassembled WGS sequence"/>
</dbReference>
<accession>A0ABQ9V5D0</accession>
<sequence length="78" mass="8330">MKYQKLLGEEPCKGATVIQQDIGNSQGNCKLILGAAGRDLPRDKRTEASRESLRTQCSADVSAHGSPAANTSLERTSL</sequence>
<keyword evidence="3" id="KW-1185">Reference proteome</keyword>
<feature type="region of interest" description="Disordered" evidence="1">
    <location>
        <begin position="40"/>
        <end position="78"/>
    </location>
</feature>